<feature type="signal peptide" evidence="2">
    <location>
        <begin position="1"/>
        <end position="17"/>
    </location>
</feature>
<accession>A0AAV5T6X9</accession>
<evidence type="ECO:0000256" key="1">
    <source>
        <dbReference type="SAM" id="MobiDB-lite"/>
    </source>
</evidence>
<evidence type="ECO:0000313" key="4">
    <source>
        <dbReference type="Proteomes" id="UP001432027"/>
    </source>
</evidence>
<feature type="compositionally biased region" description="Polar residues" evidence="1">
    <location>
        <begin position="311"/>
        <end position="320"/>
    </location>
</feature>
<proteinExistence type="predicted"/>
<dbReference type="Proteomes" id="UP001432027">
    <property type="component" value="Unassembled WGS sequence"/>
</dbReference>
<gene>
    <name evidence="3" type="ORF">PENTCL1PPCAC_11604</name>
</gene>
<feature type="compositionally biased region" description="Basic and acidic residues" evidence="1">
    <location>
        <begin position="268"/>
        <end position="290"/>
    </location>
</feature>
<keyword evidence="2" id="KW-0732">Signal</keyword>
<sequence>FLLIGIFYLFAQSDGQASFGIIDGHTAVDKGVLTLGTELEGVDDTELVSSEKGEKDYSDDVLVIPNEFPESLTRICYPRTPLMRDRFCIGNVDAFALACAGGRPPLQLAPFCQGFDDICEQFYFPEDEWCEKDFSVYRRHCAFSGRTSCDDCSTRFEDCSCEPYVCLWRQKGLDSARWCQKYELFCNAESRRKSAVKLLSVLESSIRLHNHCYTLWNVARTICNPFRSKYDFKRCQKFLLDCELLSDFEEEDQEEAFLAQAEKEAIKEKGKMDDSMKTADPKKPFTEMESTKMPSFLNDVDNKTVTRIDSHNSPSNSLIIGSSKPPKNPFSH</sequence>
<feature type="non-terminal residue" evidence="3">
    <location>
        <position position="1"/>
    </location>
</feature>
<feature type="region of interest" description="Disordered" evidence="1">
    <location>
        <begin position="268"/>
        <end position="332"/>
    </location>
</feature>
<feature type="compositionally biased region" description="Basic and acidic residues" evidence="1">
    <location>
        <begin position="300"/>
        <end position="310"/>
    </location>
</feature>
<reference evidence="3" key="1">
    <citation type="submission" date="2023-10" db="EMBL/GenBank/DDBJ databases">
        <title>Genome assembly of Pristionchus species.</title>
        <authorList>
            <person name="Yoshida K."/>
            <person name="Sommer R.J."/>
        </authorList>
    </citation>
    <scope>NUCLEOTIDE SEQUENCE</scope>
    <source>
        <strain evidence="3">RS0144</strain>
    </source>
</reference>
<name>A0AAV5T6X9_9BILA</name>
<feature type="non-terminal residue" evidence="3">
    <location>
        <position position="332"/>
    </location>
</feature>
<keyword evidence="4" id="KW-1185">Reference proteome</keyword>
<comment type="caution">
    <text evidence="3">The sequence shown here is derived from an EMBL/GenBank/DDBJ whole genome shotgun (WGS) entry which is preliminary data.</text>
</comment>
<organism evidence="3 4">
    <name type="scientific">Pristionchus entomophagus</name>
    <dbReference type="NCBI Taxonomy" id="358040"/>
    <lineage>
        <taxon>Eukaryota</taxon>
        <taxon>Metazoa</taxon>
        <taxon>Ecdysozoa</taxon>
        <taxon>Nematoda</taxon>
        <taxon>Chromadorea</taxon>
        <taxon>Rhabditida</taxon>
        <taxon>Rhabditina</taxon>
        <taxon>Diplogasteromorpha</taxon>
        <taxon>Diplogasteroidea</taxon>
        <taxon>Neodiplogasteridae</taxon>
        <taxon>Pristionchus</taxon>
    </lineage>
</organism>
<dbReference type="AlphaFoldDB" id="A0AAV5T6X9"/>
<dbReference type="EMBL" id="BTSX01000003">
    <property type="protein sequence ID" value="GMS89429.1"/>
    <property type="molecule type" value="Genomic_DNA"/>
</dbReference>
<protein>
    <submittedName>
        <fullName evidence="3">Uncharacterized protein</fullName>
    </submittedName>
</protein>
<evidence type="ECO:0000313" key="3">
    <source>
        <dbReference type="EMBL" id="GMS89429.1"/>
    </source>
</evidence>
<evidence type="ECO:0000256" key="2">
    <source>
        <dbReference type="SAM" id="SignalP"/>
    </source>
</evidence>
<feature type="chain" id="PRO_5043607760" evidence="2">
    <location>
        <begin position="18"/>
        <end position="332"/>
    </location>
</feature>